<dbReference type="EMBL" id="DS113184">
    <property type="protein sequence ID" value="EAY22302.1"/>
    <property type="molecule type" value="Genomic_DNA"/>
</dbReference>
<keyword evidence="9" id="KW-1185">Reference proteome</keyword>
<dbReference type="VEuPathDB" id="TrichDB:TVAGG3_0517710"/>
<comment type="function">
    <text evidence="5">Adaptins are components of the adaptor complexes which link clathrin to receptors in coated vesicles. Clathrin-associated protein complexes are believed to interact with the cytoplasmic tails of membrane proteins, leading to their selection and concentration.</text>
</comment>
<dbReference type="GO" id="GO:0030122">
    <property type="term" value="C:AP-2 adaptor complex"/>
    <property type="evidence" value="ECO:0007669"/>
    <property type="project" value="InterPro"/>
</dbReference>
<reference evidence="8" key="1">
    <citation type="submission" date="2006-10" db="EMBL/GenBank/DDBJ databases">
        <authorList>
            <person name="Amadeo P."/>
            <person name="Zhao Q."/>
            <person name="Wortman J."/>
            <person name="Fraser-Liggett C."/>
            <person name="Carlton J."/>
        </authorList>
    </citation>
    <scope>NUCLEOTIDE SEQUENCE</scope>
    <source>
        <strain evidence="8">G3</strain>
    </source>
</reference>
<keyword evidence="4 5" id="KW-0472">Membrane</keyword>
<evidence type="ECO:0000313" key="8">
    <source>
        <dbReference type="EMBL" id="EAY22302.1"/>
    </source>
</evidence>
<dbReference type="GO" id="GO:0030124">
    <property type="term" value="C:AP-4 adaptor complex"/>
    <property type="evidence" value="ECO:0000318"/>
    <property type="project" value="GO_Central"/>
</dbReference>
<dbReference type="InterPro" id="IPR050840">
    <property type="entry name" value="Adaptor_Complx_Large_Subunit"/>
</dbReference>
<dbReference type="STRING" id="5722.A2DAX2"/>
<evidence type="ECO:0000256" key="3">
    <source>
        <dbReference type="ARBA" id="ARBA00022927"/>
    </source>
</evidence>
<dbReference type="InParanoid" id="A2DAX2"/>
<evidence type="ECO:0000313" key="9">
    <source>
        <dbReference type="Proteomes" id="UP000001542"/>
    </source>
</evidence>
<accession>A2DAX2</accession>
<dbReference type="InterPro" id="IPR002553">
    <property type="entry name" value="Clathrin/coatomer_adapt-like_N"/>
</dbReference>
<dbReference type="SMR" id="A2DAX2"/>
<dbReference type="OrthoDB" id="29308at2759"/>
<dbReference type="Pfam" id="PF14807">
    <property type="entry name" value="AP4E_app_platf"/>
    <property type="match status" value="1"/>
</dbReference>
<evidence type="ECO:0000256" key="5">
    <source>
        <dbReference type="PIRNR" id="PIRNR037091"/>
    </source>
</evidence>
<evidence type="ECO:0000256" key="2">
    <source>
        <dbReference type="ARBA" id="ARBA00022448"/>
    </source>
</evidence>
<feature type="region of interest" description="Disordered" evidence="6">
    <location>
        <begin position="637"/>
        <end position="666"/>
    </location>
</feature>
<dbReference type="GO" id="GO:0072583">
    <property type="term" value="P:clathrin-dependent endocytosis"/>
    <property type="evidence" value="ECO:0007669"/>
    <property type="project" value="InterPro"/>
</dbReference>
<evidence type="ECO:0000256" key="1">
    <source>
        <dbReference type="ARBA" id="ARBA00004184"/>
    </source>
</evidence>
<dbReference type="Pfam" id="PF01602">
    <property type="entry name" value="Adaptin_N"/>
    <property type="match status" value="1"/>
</dbReference>
<dbReference type="InterPro" id="IPR016024">
    <property type="entry name" value="ARM-type_fold"/>
</dbReference>
<dbReference type="GO" id="GO:0006886">
    <property type="term" value="P:intracellular protein transport"/>
    <property type="evidence" value="ECO:0007669"/>
    <property type="project" value="UniProtKB-UniRule"/>
</dbReference>
<dbReference type="RefSeq" id="XP_001583288.1">
    <property type="nucleotide sequence ID" value="XM_001583238.1"/>
</dbReference>
<dbReference type="KEGG" id="tva:5467855"/>
<evidence type="ECO:0000259" key="7">
    <source>
        <dbReference type="SMART" id="SM01356"/>
    </source>
</evidence>
<dbReference type="InterPro" id="IPR011989">
    <property type="entry name" value="ARM-like"/>
</dbReference>
<name>A2DAX2_TRIV3</name>
<keyword evidence="3 5" id="KW-0653">Protein transport</keyword>
<keyword evidence="2 5" id="KW-0813">Transport</keyword>
<dbReference type="PIRSF" id="PIRSF037091">
    <property type="entry name" value="AP2_complex_alpha"/>
    <property type="match status" value="1"/>
</dbReference>
<dbReference type="Proteomes" id="UP000001542">
    <property type="component" value="Unassembled WGS sequence"/>
</dbReference>
<keyword evidence="5" id="KW-0168">Coated pit</keyword>
<proteinExistence type="inferred from homology"/>
<sequence>MQDVKKVLGKTKIGLSDLYENVISLVHLTLLGYDTSFGQIQAVNLTQDSQMMTKALGYLACSALFDSKSDLIVLIVNSTQRDLSSGHPTSMALALTAIAQLVTPELIQPVIGFVGQCLNHTVPLIRQKAVMCVHSFIQKDPSCVVDFFPDLCRLLSDPDLSIVNAVVCTFTTLLKNQLNIRQICDLLGDLTRVAQVIVTNNVKIEYSHQKMSAPFILVNIYRLIQKIAANMTGINDQIEPLITQTLQSGNLESPASASVLYEALRTAIALDLTEIPQLKGAISLFMSSREQNYKYIGLSLLTAIPDFAAEFQSTIIDCLEHPDPSIRLITLNLLHNMASDDNAQIIVINMLKFFQRTKNEIIRRDLSDRITDIASKFSPSPIWFAKTMEQLFAIGGDFVRPEVAFQVMKIIDEECDEEMRRSIVNLYLDVAQSSRRLSDVFVTVISHVIGNYAELSDEYDLSFIILLLCDLADGYDNPREWVLNAILKLLPKIEEVPQEVLDVFENYKQSRSIIVQNICYEALQLLNFRESLNIVLSMNEEEDPQLSFLDDFVNEAIANGGRQYIPIDDRDTDIIVTNKPTLIYTQYPHNTPGNVYSSDGVNSGPVSTQVEEDTTTLNVSGVAAVWSNEGLVVQTTEQEATPAGYASPDNTYRPEETYSSPSKKPSMFAKLSVAGKKNQNSEQEKKDKLAASIFKGSKPIAKKPISKQAPSSPQQQQQQIQQPVSPVKVELSQQQIQNIEIATQELQNPPPQQIIEFSQSGISPKPVFEDEMIKVIACANQGKILVAVMNATSTPIGDFKLSIDGPEVLNKDVVSQPHTINCIPQQNAVTMLATYSFPKTMKGFPQFKFAANIQYNGKNINVPLPANLLSFIAPQQATTAEFGAAWKSGGSEIVYSLPRTEGLTIDEISKLMNTLVGVKTVQRIGQEEIFMGLLVSTPFKILIHVKFGAQKIDIKVLTKAQPLTASLVNDLKTIFA</sequence>
<protein>
    <recommendedName>
        <fullName evidence="5">AP-2 complex subunit alpha</fullName>
    </recommendedName>
</protein>
<gene>
    <name evidence="8" type="ORF">TVAG_377810</name>
</gene>
<dbReference type="Gene3D" id="1.25.10.10">
    <property type="entry name" value="Leucine-rich Repeat Variant"/>
    <property type="match status" value="1"/>
</dbReference>
<comment type="similarity">
    <text evidence="5">Belongs to the adaptor complexes large subunit family.</text>
</comment>
<dbReference type="SUPFAM" id="SSF48371">
    <property type="entry name" value="ARM repeat"/>
    <property type="match status" value="1"/>
</dbReference>
<dbReference type="PANTHER" id="PTHR22780">
    <property type="entry name" value="ADAPTIN, ALPHA/GAMMA/EPSILON"/>
    <property type="match status" value="1"/>
</dbReference>
<dbReference type="AlphaFoldDB" id="A2DAX2"/>
<dbReference type="eggNOG" id="KOG1062">
    <property type="taxonomic scope" value="Eukaryota"/>
</dbReference>
<dbReference type="InterPro" id="IPR017104">
    <property type="entry name" value="AP2_complex_asu"/>
</dbReference>
<evidence type="ECO:0000256" key="4">
    <source>
        <dbReference type="ARBA" id="ARBA00023136"/>
    </source>
</evidence>
<reference evidence="8" key="2">
    <citation type="journal article" date="2007" name="Science">
        <title>Draft genome sequence of the sexually transmitted pathogen Trichomonas vaginalis.</title>
        <authorList>
            <person name="Carlton J.M."/>
            <person name="Hirt R.P."/>
            <person name="Silva J.C."/>
            <person name="Delcher A.L."/>
            <person name="Schatz M."/>
            <person name="Zhao Q."/>
            <person name="Wortman J.R."/>
            <person name="Bidwell S.L."/>
            <person name="Alsmark U.C.M."/>
            <person name="Besteiro S."/>
            <person name="Sicheritz-Ponten T."/>
            <person name="Noel C.J."/>
            <person name="Dacks J.B."/>
            <person name="Foster P.G."/>
            <person name="Simillion C."/>
            <person name="Van de Peer Y."/>
            <person name="Miranda-Saavedra D."/>
            <person name="Barton G.J."/>
            <person name="Westrop G.D."/>
            <person name="Mueller S."/>
            <person name="Dessi D."/>
            <person name="Fiori P.L."/>
            <person name="Ren Q."/>
            <person name="Paulsen I."/>
            <person name="Zhang H."/>
            <person name="Bastida-Corcuera F.D."/>
            <person name="Simoes-Barbosa A."/>
            <person name="Brown M.T."/>
            <person name="Hayes R.D."/>
            <person name="Mukherjee M."/>
            <person name="Okumura C.Y."/>
            <person name="Schneider R."/>
            <person name="Smith A.J."/>
            <person name="Vanacova S."/>
            <person name="Villalvazo M."/>
            <person name="Haas B.J."/>
            <person name="Pertea M."/>
            <person name="Feldblyum T.V."/>
            <person name="Utterback T.R."/>
            <person name="Shu C.L."/>
            <person name="Osoegawa K."/>
            <person name="de Jong P.J."/>
            <person name="Hrdy I."/>
            <person name="Horvathova L."/>
            <person name="Zubacova Z."/>
            <person name="Dolezal P."/>
            <person name="Malik S.B."/>
            <person name="Logsdon J.M. Jr."/>
            <person name="Henze K."/>
            <person name="Gupta A."/>
            <person name="Wang C.C."/>
            <person name="Dunne R.L."/>
            <person name="Upcroft J.A."/>
            <person name="Upcroft P."/>
            <person name="White O."/>
            <person name="Salzberg S.L."/>
            <person name="Tang P."/>
            <person name="Chiu C.-H."/>
            <person name="Lee Y.-S."/>
            <person name="Embley T.M."/>
            <person name="Coombs G.H."/>
            <person name="Mottram J.C."/>
            <person name="Tachezy J."/>
            <person name="Fraser-Liggett C.M."/>
            <person name="Johnson P.J."/>
        </authorList>
    </citation>
    <scope>NUCLEOTIDE SEQUENCE [LARGE SCALE GENOMIC DNA]</scope>
    <source>
        <strain evidence="8">G3</strain>
    </source>
</reference>
<dbReference type="GO" id="GO:0140312">
    <property type="term" value="F:cargo adaptor activity"/>
    <property type="evidence" value="ECO:0000318"/>
    <property type="project" value="GO_Central"/>
</dbReference>
<dbReference type="GO" id="GO:0035615">
    <property type="term" value="F:clathrin adaptor activity"/>
    <property type="evidence" value="ECO:0007669"/>
    <property type="project" value="InterPro"/>
</dbReference>
<comment type="subcellular location">
    <subcellularLocation>
        <location evidence="1">Endomembrane system</location>
        <topology evidence="1">Peripheral membrane protein</topology>
    </subcellularLocation>
    <subcellularLocation>
        <location evidence="5">Membrane</location>
        <location evidence="5">Coated pit</location>
    </subcellularLocation>
</comment>
<dbReference type="VEuPathDB" id="TrichDB:TVAG_377810"/>
<feature type="region of interest" description="Disordered" evidence="6">
    <location>
        <begin position="702"/>
        <end position="726"/>
    </location>
</feature>
<dbReference type="InterPro" id="IPR028269">
    <property type="entry name" value="AP4E1_C"/>
</dbReference>
<feature type="domain" description="AP-4 complex subunit epsilon-1 C-terminal" evidence="7">
    <location>
        <begin position="873"/>
        <end position="976"/>
    </location>
</feature>
<evidence type="ECO:0000256" key="6">
    <source>
        <dbReference type="SAM" id="MobiDB-lite"/>
    </source>
</evidence>
<organism evidence="8 9">
    <name type="scientific">Trichomonas vaginalis (strain ATCC PRA-98 / G3)</name>
    <dbReference type="NCBI Taxonomy" id="412133"/>
    <lineage>
        <taxon>Eukaryota</taxon>
        <taxon>Metamonada</taxon>
        <taxon>Parabasalia</taxon>
        <taxon>Trichomonadida</taxon>
        <taxon>Trichomonadidae</taxon>
        <taxon>Trichomonas</taxon>
    </lineage>
</organism>
<feature type="compositionally biased region" description="Low complexity" evidence="6">
    <location>
        <begin position="706"/>
        <end position="726"/>
    </location>
</feature>
<keyword evidence="5" id="KW-0254">Endocytosis</keyword>
<dbReference type="SMART" id="SM01356">
    <property type="entry name" value="AP4E_app_platf"/>
    <property type="match status" value="1"/>
</dbReference>